<comment type="caution">
    <text evidence="11">The sequence shown here is derived from an EMBL/GenBank/DDBJ whole genome shotgun (WGS) entry which is preliminary data.</text>
</comment>
<keyword evidence="3" id="KW-0150">Chloroplast</keyword>
<dbReference type="Proteomes" id="UP000222542">
    <property type="component" value="Unassembled WGS sequence"/>
</dbReference>
<dbReference type="SMR" id="A0A1U8G129"/>
<keyword evidence="5" id="KW-0808">Transferase</keyword>
<dbReference type="InterPro" id="IPR044878">
    <property type="entry name" value="UbiA_sf"/>
</dbReference>
<feature type="transmembrane region" description="Helical" evidence="10">
    <location>
        <begin position="231"/>
        <end position="253"/>
    </location>
</feature>
<keyword evidence="7" id="KW-0809">Transit peptide</keyword>
<evidence type="ECO:0000256" key="4">
    <source>
        <dbReference type="ARBA" id="ARBA00022640"/>
    </source>
</evidence>
<dbReference type="Gene3D" id="1.10.357.140">
    <property type="entry name" value="UbiA prenyltransferase"/>
    <property type="match status" value="1"/>
</dbReference>
<evidence type="ECO:0000256" key="1">
    <source>
        <dbReference type="ARBA" id="ARBA00004508"/>
    </source>
</evidence>
<keyword evidence="4" id="KW-0934">Plastid</keyword>
<keyword evidence="12" id="KW-1185">Reference proteome</keyword>
<accession>A0A1U8G129</accession>
<evidence type="ECO:0000256" key="8">
    <source>
        <dbReference type="ARBA" id="ARBA00022989"/>
    </source>
</evidence>
<feature type="transmembrane region" description="Helical" evidence="10">
    <location>
        <begin position="265"/>
        <end position="286"/>
    </location>
</feature>
<dbReference type="OrthoDB" id="1502398at2759"/>
<feature type="transmembrane region" description="Helical" evidence="10">
    <location>
        <begin position="206"/>
        <end position="224"/>
    </location>
</feature>
<feature type="transmembrane region" description="Helical" evidence="10">
    <location>
        <begin position="307"/>
        <end position="334"/>
    </location>
</feature>
<dbReference type="KEGG" id="cann:107863628"/>
<dbReference type="CDD" id="cd13960">
    <property type="entry name" value="PT_UbiA_HPT1"/>
    <property type="match status" value="1"/>
</dbReference>
<dbReference type="Pfam" id="PF01040">
    <property type="entry name" value="UbiA"/>
    <property type="match status" value="1"/>
</dbReference>
<sequence>MELACSLCSSLRFSSHQYNAASRYRKLSASPSCNAASSYRNLSASPSCNAANLVLKFSNNKKTLLYRNYYRNTPIQACSQVGTTGSDPVLDKFSQFKDAFWRFLRPHTIRGTALGSLSLVTRALIENPNLIKWSLVLKAFSGLIALICGNGYIVGINQIYDIGIDKVNKPYLPIAAGDLSVQSAWFLVLLFAVAGLLIVGMNFGPFITSLFCLGLFLGTIYSVPPFRLKRFAVIAFLIIATVRGFLLNYGVYYATRAALGLSFEWSLPVAFITTFVTLFALVIAITKDLPDVEGDRKFQISTLATKLGVRNIAFLGSGLLLTNYIGAVVAAIYIPQAFRSSLMIPVHVILALCLVFQAWLLERANYTKEAISGYYRFIWNLFYAEYIVFPFI</sequence>
<feature type="transmembrane region" description="Helical" evidence="10">
    <location>
        <begin position="340"/>
        <end position="361"/>
    </location>
</feature>
<dbReference type="GO" id="GO:0031969">
    <property type="term" value="C:chloroplast membrane"/>
    <property type="evidence" value="ECO:0007669"/>
    <property type="project" value="UniProtKB-SubCell"/>
</dbReference>
<feature type="transmembrane region" description="Helical" evidence="10">
    <location>
        <begin position="137"/>
        <end position="160"/>
    </location>
</feature>
<dbReference type="AlphaFoldDB" id="A0A1U8G129"/>
<dbReference type="OMA" id="LIFQAWV"/>
<evidence type="ECO:0000256" key="2">
    <source>
        <dbReference type="ARBA" id="ARBA00005985"/>
    </source>
</evidence>
<keyword evidence="8 10" id="KW-1133">Transmembrane helix</keyword>
<dbReference type="NCBIfam" id="NF009525">
    <property type="entry name" value="PRK12887.1"/>
    <property type="match status" value="1"/>
</dbReference>
<name>A0A1U8G129_CAPAN</name>
<dbReference type="InterPro" id="IPR000537">
    <property type="entry name" value="UbiA_prenyltransferase"/>
</dbReference>
<gene>
    <name evidence="11" type="ORF">T459_09076</name>
</gene>
<evidence type="ECO:0000256" key="10">
    <source>
        <dbReference type="SAM" id="Phobius"/>
    </source>
</evidence>
<dbReference type="GO" id="GO:0004659">
    <property type="term" value="F:prenyltransferase activity"/>
    <property type="evidence" value="ECO:0007669"/>
    <property type="project" value="InterPro"/>
</dbReference>
<dbReference type="FunFam" id="1.10.357.140:FF:000009">
    <property type="entry name" value="homogentisate solanesyltransferase, chloroplastic"/>
    <property type="match status" value="1"/>
</dbReference>
<organism evidence="11 12">
    <name type="scientific">Capsicum annuum</name>
    <name type="common">Capsicum pepper</name>
    <dbReference type="NCBI Taxonomy" id="4072"/>
    <lineage>
        <taxon>Eukaryota</taxon>
        <taxon>Viridiplantae</taxon>
        <taxon>Streptophyta</taxon>
        <taxon>Embryophyta</taxon>
        <taxon>Tracheophyta</taxon>
        <taxon>Spermatophyta</taxon>
        <taxon>Magnoliopsida</taxon>
        <taxon>eudicotyledons</taxon>
        <taxon>Gunneridae</taxon>
        <taxon>Pentapetalae</taxon>
        <taxon>asterids</taxon>
        <taxon>lamiids</taxon>
        <taxon>Solanales</taxon>
        <taxon>Solanaceae</taxon>
        <taxon>Solanoideae</taxon>
        <taxon>Capsiceae</taxon>
        <taxon>Capsicum</taxon>
    </lineage>
</organism>
<keyword evidence="9 10" id="KW-0472">Membrane</keyword>
<dbReference type="Gramene" id="PHT86970">
    <property type="protein sequence ID" value="PHT86970"/>
    <property type="gene ID" value="T459_09076"/>
</dbReference>
<dbReference type="PANTHER" id="PTHR43009">
    <property type="entry name" value="HOMOGENTISATE SOLANESYLTRANSFERASE, CHLOROPLASTIC"/>
    <property type="match status" value="1"/>
</dbReference>
<keyword evidence="6 10" id="KW-0812">Transmembrane</keyword>
<dbReference type="PANTHER" id="PTHR43009:SF10">
    <property type="entry name" value="HOMOGENTISATE SOLANESYLTRANSFERASE, CHLOROPLASTIC"/>
    <property type="match status" value="1"/>
</dbReference>
<evidence type="ECO:0000256" key="9">
    <source>
        <dbReference type="ARBA" id="ARBA00023136"/>
    </source>
</evidence>
<comment type="similarity">
    <text evidence="2">Belongs to the UbiA prenyltransferase family.</text>
</comment>
<reference evidence="11 12" key="1">
    <citation type="journal article" date="2014" name="Nat. Genet.">
        <title>Genome sequence of the hot pepper provides insights into the evolution of pungency in Capsicum species.</title>
        <authorList>
            <person name="Kim S."/>
            <person name="Park M."/>
            <person name="Yeom S.I."/>
            <person name="Kim Y.M."/>
            <person name="Lee J.M."/>
            <person name="Lee H.A."/>
            <person name="Seo E."/>
            <person name="Choi J."/>
            <person name="Cheong K."/>
            <person name="Kim K.T."/>
            <person name="Jung K."/>
            <person name="Lee G.W."/>
            <person name="Oh S.K."/>
            <person name="Bae C."/>
            <person name="Kim S.B."/>
            <person name="Lee H.Y."/>
            <person name="Kim S.Y."/>
            <person name="Kim M.S."/>
            <person name="Kang B.C."/>
            <person name="Jo Y.D."/>
            <person name="Yang H.B."/>
            <person name="Jeong H.J."/>
            <person name="Kang W.H."/>
            <person name="Kwon J.K."/>
            <person name="Shin C."/>
            <person name="Lim J.Y."/>
            <person name="Park J.H."/>
            <person name="Huh J.H."/>
            <person name="Kim J.S."/>
            <person name="Kim B.D."/>
            <person name="Cohen O."/>
            <person name="Paran I."/>
            <person name="Suh M.C."/>
            <person name="Lee S.B."/>
            <person name="Kim Y.K."/>
            <person name="Shin Y."/>
            <person name="Noh S.J."/>
            <person name="Park J."/>
            <person name="Seo Y.S."/>
            <person name="Kwon S.Y."/>
            <person name="Kim H.A."/>
            <person name="Park J.M."/>
            <person name="Kim H.J."/>
            <person name="Choi S.B."/>
            <person name="Bosland P.W."/>
            <person name="Reeves G."/>
            <person name="Jo S.H."/>
            <person name="Lee B.W."/>
            <person name="Cho H.T."/>
            <person name="Choi H.S."/>
            <person name="Lee M.S."/>
            <person name="Yu Y."/>
            <person name="Do Choi Y."/>
            <person name="Park B.S."/>
            <person name="van Deynze A."/>
            <person name="Ashrafi H."/>
            <person name="Hill T."/>
            <person name="Kim W.T."/>
            <person name="Pai H.S."/>
            <person name="Ahn H.K."/>
            <person name="Yeam I."/>
            <person name="Giovannoni J.J."/>
            <person name="Rose J.K."/>
            <person name="Sorensen I."/>
            <person name="Lee S.J."/>
            <person name="Kim R.W."/>
            <person name="Choi I.Y."/>
            <person name="Choi B.S."/>
            <person name="Lim J.S."/>
            <person name="Lee Y.H."/>
            <person name="Choi D."/>
        </authorList>
    </citation>
    <scope>NUCLEOTIDE SEQUENCE [LARGE SCALE GENOMIC DNA]</scope>
    <source>
        <strain evidence="12">cv. CM334</strain>
    </source>
</reference>
<comment type="subcellular location">
    <subcellularLocation>
        <location evidence="1">Plastid</location>
        <location evidence="1">Chloroplast membrane</location>
        <topology evidence="1">Multi-pass membrane protein</topology>
    </subcellularLocation>
</comment>
<dbReference type="STRING" id="4072.A0A1U8G129"/>
<evidence type="ECO:0000313" key="11">
    <source>
        <dbReference type="EMBL" id="PHT86970.1"/>
    </source>
</evidence>
<protein>
    <submittedName>
        <fullName evidence="11">Homogentisate solanesyltransferase, chloroplastic</fullName>
    </submittedName>
</protein>
<evidence type="ECO:0000256" key="3">
    <source>
        <dbReference type="ARBA" id="ARBA00022528"/>
    </source>
</evidence>
<dbReference type="EMBL" id="AYRZ02000003">
    <property type="protein sequence ID" value="PHT86970.1"/>
    <property type="molecule type" value="Genomic_DNA"/>
</dbReference>
<evidence type="ECO:0000256" key="6">
    <source>
        <dbReference type="ARBA" id="ARBA00022692"/>
    </source>
</evidence>
<proteinExistence type="inferred from homology"/>
<reference evidence="11 12" key="2">
    <citation type="journal article" date="2017" name="Genome Biol.">
        <title>New reference genome sequences of hot pepper reveal the massive evolution of plant disease-resistance genes by retroduplication.</title>
        <authorList>
            <person name="Kim S."/>
            <person name="Park J."/>
            <person name="Yeom S.I."/>
            <person name="Kim Y.M."/>
            <person name="Seo E."/>
            <person name="Kim K.T."/>
            <person name="Kim M.S."/>
            <person name="Lee J.M."/>
            <person name="Cheong K."/>
            <person name="Shin H.S."/>
            <person name="Kim S.B."/>
            <person name="Han K."/>
            <person name="Lee J."/>
            <person name="Park M."/>
            <person name="Lee H.A."/>
            <person name="Lee H.Y."/>
            <person name="Lee Y."/>
            <person name="Oh S."/>
            <person name="Lee J.H."/>
            <person name="Choi E."/>
            <person name="Choi E."/>
            <person name="Lee S.E."/>
            <person name="Jeon J."/>
            <person name="Kim H."/>
            <person name="Choi G."/>
            <person name="Song H."/>
            <person name="Lee J."/>
            <person name="Lee S.C."/>
            <person name="Kwon J.K."/>
            <person name="Lee H.Y."/>
            <person name="Koo N."/>
            <person name="Hong Y."/>
            <person name="Kim R.W."/>
            <person name="Kang W.H."/>
            <person name="Huh J.H."/>
            <person name="Kang B.C."/>
            <person name="Yang T.J."/>
            <person name="Lee Y.H."/>
            <person name="Bennetzen J.L."/>
            <person name="Choi D."/>
        </authorList>
    </citation>
    <scope>NUCLEOTIDE SEQUENCE [LARGE SCALE GENOMIC DNA]</scope>
    <source>
        <strain evidence="12">cv. CM334</strain>
    </source>
</reference>
<evidence type="ECO:0000313" key="12">
    <source>
        <dbReference type="Proteomes" id="UP000222542"/>
    </source>
</evidence>
<evidence type="ECO:0000256" key="7">
    <source>
        <dbReference type="ARBA" id="ARBA00022946"/>
    </source>
</evidence>
<dbReference type="InterPro" id="IPR044502">
    <property type="entry name" value="AtHST-like"/>
</dbReference>
<evidence type="ECO:0000256" key="5">
    <source>
        <dbReference type="ARBA" id="ARBA00022679"/>
    </source>
</evidence>